<dbReference type="Gramene" id="OBART01G10770.1">
    <property type="protein sequence ID" value="OBART01G10770.1"/>
    <property type="gene ID" value="OBART01G10770"/>
</dbReference>
<name>A0A0D3EM80_9ORYZ</name>
<evidence type="ECO:0000313" key="2">
    <source>
        <dbReference type="EnsemblPlants" id="OBART01G10770.1"/>
    </source>
</evidence>
<reference evidence="2" key="2">
    <citation type="submission" date="2015-03" db="UniProtKB">
        <authorList>
            <consortium name="EnsemblPlants"/>
        </authorList>
    </citation>
    <scope>IDENTIFICATION</scope>
</reference>
<feature type="compositionally biased region" description="Basic and acidic residues" evidence="1">
    <location>
        <begin position="61"/>
        <end position="80"/>
    </location>
</feature>
<dbReference type="Proteomes" id="UP000026960">
    <property type="component" value="Chromosome 1"/>
</dbReference>
<dbReference type="HOGENOM" id="CLU_2416756_0_0_1"/>
<evidence type="ECO:0000313" key="3">
    <source>
        <dbReference type="Proteomes" id="UP000026960"/>
    </source>
</evidence>
<dbReference type="EnsemblPlants" id="OBART01G10770.1">
    <property type="protein sequence ID" value="OBART01G10770.1"/>
    <property type="gene ID" value="OBART01G10770"/>
</dbReference>
<feature type="region of interest" description="Disordered" evidence="1">
    <location>
        <begin position="1"/>
        <end position="92"/>
    </location>
</feature>
<proteinExistence type="predicted"/>
<accession>A0A0D3EM80</accession>
<dbReference type="AlphaFoldDB" id="A0A0D3EM80"/>
<dbReference type="PaxDb" id="65489-OBART01G10770.1"/>
<keyword evidence="3" id="KW-1185">Reference proteome</keyword>
<protein>
    <submittedName>
        <fullName evidence="2">Uncharacterized protein</fullName>
    </submittedName>
</protein>
<feature type="compositionally biased region" description="Gly residues" evidence="1">
    <location>
        <begin position="36"/>
        <end position="51"/>
    </location>
</feature>
<sequence>MWEKWPQGAMREASGGRSGDARMQTVGGKRARQRLAGGGAERFGRGGGGGRQARSSSSNLRARETRREAAHGAPARERSGAQRVDGGGSGLI</sequence>
<reference evidence="2" key="1">
    <citation type="journal article" date="2009" name="Rice">
        <title>De Novo Next Generation Sequencing of Plant Genomes.</title>
        <authorList>
            <person name="Rounsley S."/>
            <person name="Marri P.R."/>
            <person name="Yu Y."/>
            <person name="He R."/>
            <person name="Sisneros N."/>
            <person name="Goicoechea J.L."/>
            <person name="Lee S.J."/>
            <person name="Angelova A."/>
            <person name="Kudrna D."/>
            <person name="Luo M."/>
            <person name="Affourtit J."/>
            <person name="Desany B."/>
            <person name="Knight J."/>
            <person name="Niazi F."/>
            <person name="Egholm M."/>
            <person name="Wing R.A."/>
        </authorList>
    </citation>
    <scope>NUCLEOTIDE SEQUENCE [LARGE SCALE GENOMIC DNA]</scope>
    <source>
        <strain evidence="2">cv. IRGC 105608</strain>
    </source>
</reference>
<organism evidence="2">
    <name type="scientific">Oryza barthii</name>
    <dbReference type="NCBI Taxonomy" id="65489"/>
    <lineage>
        <taxon>Eukaryota</taxon>
        <taxon>Viridiplantae</taxon>
        <taxon>Streptophyta</taxon>
        <taxon>Embryophyta</taxon>
        <taxon>Tracheophyta</taxon>
        <taxon>Spermatophyta</taxon>
        <taxon>Magnoliopsida</taxon>
        <taxon>Liliopsida</taxon>
        <taxon>Poales</taxon>
        <taxon>Poaceae</taxon>
        <taxon>BOP clade</taxon>
        <taxon>Oryzoideae</taxon>
        <taxon>Oryzeae</taxon>
        <taxon>Oryzinae</taxon>
        <taxon>Oryza</taxon>
    </lineage>
</organism>
<evidence type="ECO:0000256" key="1">
    <source>
        <dbReference type="SAM" id="MobiDB-lite"/>
    </source>
</evidence>